<proteinExistence type="predicted"/>
<feature type="transmembrane region" description="Helical" evidence="1">
    <location>
        <begin position="74"/>
        <end position="91"/>
    </location>
</feature>
<feature type="transmembrane region" description="Helical" evidence="1">
    <location>
        <begin position="97"/>
        <end position="117"/>
    </location>
</feature>
<dbReference type="HOGENOM" id="CLU_2012173_0_0_10"/>
<gene>
    <name evidence="2" type="ORF">JoomaDRAFT_1503</name>
</gene>
<accession>I3C4H5</accession>
<organism evidence="2 3">
    <name type="scientific">Galbibacter orientalis DSM 19592</name>
    <dbReference type="NCBI Taxonomy" id="926559"/>
    <lineage>
        <taxon>Bacteria</taxon>
        <taxon>Pseudomonadati</taxon>
        <taxon>Bacteroidota</taxon>
        <taxon>Flavobacteriia</taxon>
        <taxon>Flavobacteriales</taxon>
        <taxon>Flavobacteriaceae</taxon>
        <taxon>Galbibacter</taxon>
    </lineage>
</organism>
<dbReference type="AlphaFoldDB" id="I3C4H5"/>
<dbReference type="RefSeq" id="WP_008611740.1">
    <property type="nucleotide sequence ID" value="NZ_JH651379.1"/>
</dbReference>
<keyword evidence="3" id="KW-1185">Reference proteome</keyword>
<feature type="transmembrane region" description="Helical" evidence="1">
    <location>
        <begin position="12"/>
        <end position="37"/>
    </location>
</feature>
<evidence type="ECO:0000313" key="2">
    <source>
        <dbReference type="EMBL" id="EIJ38518.1"/>
    </source>
</evidence>
<feature type="transmembrane region" description="Helical" evidence="1">
    <location>
        <begin position="49"/>
        <end position="67"/>
    </location>
</feature>
<protein>
    <submittedName>
        <fullName evidence="2">Uncharacterized protein</fullName>
    </submittedName>
</protein>
<keyword evidence="1" id="KW-0472">Membrane</keyword>
<keyword evidence="1" id="KW-1133">Transmembrane helix</keyword>
<keyword evidence="1" id="KW-0812">Transmembrane</keyword>
<dbReference type="EMBL" id="JH651379">
    <property type="protein sequence ID" value="EIJ38518.1"/>
    <property type="molecule type" value="Genomic_DNA"/>
</dbReference>
<dbReference type="Proteomes" id="UP000004690">
    <property type="component" value="Unassembled WGS sequence"/>
</dbReference>
<reference evidence="2 3" key="1">
    <citation type="submission" date="2012-02" db="EMBL/GenBank/DDBJ databases">
        <title>Improved High-Quality Draft genome of Joostella marina DSM 19592.</title>
        <authorList>
            <consortium name="US DOE Joint Genome Institute (JGI-PGF)"/>
            <person name="Lucas S."/>
            <person name="Copeland A."/>
            <person name="Lapidus A."/>
            <person name="Bruce D."/>
            <person name="Goodwin L."/>
            <person name="Pitluck S."/>
            <person name="Peters L."/>
            <person name="Chertkov O."/>
            <person name="Ovchinnikova G."/>
            <person name="Kyrpides N."/>
            <person name="Mavromatis K."/>
            <person name="Detter J.C."/>
            <person name="Han C."/>
            <person name="Land M."/>
            <person name="Hauser L."/>
            <person name="Markowitz V."/>
            <person name="Cheng J.-F."/>
            <person name="Hugenholtz P."/>
            <person name="Woyke T."/>
            <person name="Wu D."/>
            <person name="Tindall B."/>
            <person name="Brambilla E."/>
            <person name="Klenk H.-P."/>
            <person name="Eisen J.A."/>
        </authorList>
    </citation>
    <scope>NUCLEOTIDE SEQUENCE [LARGE SCALE GENOMIC DNA]</scope>
    <source>
        <strain evidence="2 3">DSM 19592</strain>
    </source>
</reference>
<evidence type="ECO:0000313" key="3">
    <source>
        <dbReference type="Proteomes" id="UP000004690"/>
    </source>
</evidence>
<name>I3C4H5_9FLAO</name>
<dbReference type="STRING" id="926559.JoomaDRAFT_1503"/>
<sequence>MKKKQHLIILKILSIVLLVIVPIDVQKFYLTSGIIWIIMVLDSIQDLDLFRIGLLISILTITGMIFIFSKKRTYILLGYLLTYIGLISVSFKSFQDIATIGVLTIYAVISYLVIYLTSNKSYL</sequence>
<evidence type="ECO:0000256" key="1">
    <source>
        <dbReference type="SAM" id="Phobius"/>
    </source>
</evidence>